<comment type="caution">
    <text evidence="2">The sequence shown here is derived from an EMBL/GenBank/DDBJ whole genome shotgun (WGS) entry which is preliminary data.</text>
</comment>
<feature type="transmembrane region" description="Helical" evidence="1">
    <location>
        <begin position="205"/>
        <end position="222"/>
    </location>
</feature>
<feature type="transmembrane region" description="Helical" evidence="1">
    <location>
        <begin position="35"/>
        <end position="57"/>
    </location>
</feature>
<evidence type="ECO:0000313" key="3">
    <source>
        <dbReference type="Proteomes" id="UP000612899"/>
    </source>
</evidence>
<feature type="transmembrane region" description="Helical" evidence="1">
    <location>
        <begin position="69"/>
        <end position="88"/>
    </location>
</feature>
<evidence type="ECO:0000256" key="1">
    <source>
        <dbReference type="SAM" id="Phobius"/>
    </source>
</evidence>
<proteinExistence type="predicted"/>
<gene>
    <name evidence="2" type="ORF">Rhe02_15360</name>
</gene>
<dbReference type="AlphaFoldDB" id="A0A8J3Q4V3"/>
<reference evidence="2" key="1">
    <citation type="submission" date="2021-01" db="EMBL/GenBank/DDBJ databases">
        <title>Whole genome shotgun sequence of Rhizocola hellebori NBRC 109834.</title>
        <authorList>
            <person name="Komaki H."/>
            <person name="Tamura T."/>
        </authorList>
    </citation>
    <scope>NUCLEOTIDE SEQUENCE</scope>
    <source>
        <strain evidence="2">NBRC 109834</strain>
    </source>
</reference>
<name>A0A8J3Q4V3_9ACTN</name>
<keyword evidence="1" id="KW-1133">Transmembrane helix</keyword>
<keyword evidence="1" id="KW-0812">Transmembrane</keyword>
<dbReference type="RefSeq" id="WP_203907375.1">
    <property type="nucleotide sequence ID" value="NZ_BONY01000007.1"/>
</dbReference>
<feature type="transmembrane region" description="Helical" evidence="1">
    <location>
        <begin position="167"/>
        <end position="184"/>
    </location>
</feature>
<keyword evidence="1" id="KW-0472">Membrane</keyword>
<accession>A0A8J3Q4V3</accession>
<keyword evidence="3" id="KW-1185">Reference proteome</keyword>
<protein>
    <submittedName>
        <fullName evidence="2">Uncharacterized protein</fullName>
    </submittedName>
</protein>
<sequence length="306" mass="32660">MRLPTLARPLGLFILAGGSIAALLADIFGLAPMHLVFWFASVPSMALLVVLGSVSILGDEWRDRIRVGALAGLVGTFGYDIVRVPFVIAGQRVLAPIDSYGLLIADASASSALTSTLGWTYHFSNGITFGIAYAMLAARRHWAWAILWAMVLESVALFSPFGVRYGIAGQVVPIAIAYGAHLAYGYPLGKIVQNFDAVRSRLGRFTVAIVLSVSAIILLGWLRPWTAPAGQGPIATVTRDRFEPEWLRINAGECATIENRSGTSFSTSHGEVAAAGASRLCFPKAGVYRVKLGPRAYSGGFVYVNG</sequence>
<dbReference type="Proteomes" id="UP000612899">
    <property type="component" value="Unassembled WGS sequence"/>
</dbReference>
<evidence type="ECO:0000313" key="2">
    <source>
        <dbReference type="EMBL" id="GIH03469.1"/>
    </source>
</evidence>
<organism evidence="2 3">
    <name type="scientific">Rhizocola hellebori</name>
    <dbReference type="NCBI Taxonomy" id="1392758"/>
    <lineage>
        <taxon>Bacteria</taxon>
        <taxon>Bacillati</taxon>
        <taxon>Actinomycetota</taxon>
        <taxon>Actinomycetes</taxon>
        <taxon>Micromonosporales</taxon>
        <taxon>Micromonosporaceae</taxon>
        <taxon>Rhizocola</taxon>
    </lineage>
</organism>
<dbReference type="EMBL" id="BONY01000007">
    <property type="protein sequence ID" value="GIH03469.1"/>
    <property type="molecule type" value="Genomic_DNA"/>
</dbReference>
<feature type="transmembrane region" description="Helical" evidence="1">
    <location>
        <begin position="142"/>
        <end position="161"/>
    </location>
</feature>